<evidence type="ECO:0000313" key="3">
    <source>
        <dbReference type="Proteomes" id="UP000708148"/>
    </source>
</evidence>
<dbReference type="Proteomes" id="UP000708148">
    <property type="component" value="Unassembled WGS sequence"/>
</dbReference>
<dbReference type="EMBL" id="CAJHUC010000316">
    <property type="protein sequence ID" value="CAD7695179.1"/>
    <property type="molecule type" value="Genomic_DNA"/>
</dbReference>
<gene>
    <name evidence="2" type="ORF">OSTQU699_LOCUS540</name>
</gene>
<name>A0A8S1IN94_9CHLO</name>
<accession>A0A8S1IN94</accession>
<reference evidence="2" key="1">
    <citation type="submission" date="2020-12" db="EMBL/GenBank/DDBJ databases">
        <authorList>
            <person name="Iha C."/>
        </authorList>
    </citation>
    <scope>NUCLEOTIDE SEQUENCE</scope>
</reference>
<evidence type="ECO:0000313" key="2">
    <source>
        <dbReference type="EMBL" id="CAD7695179.1"/>
    </source>
</evidence>
<protein>
    <submittedName>
        <fullName evidence="2">Uncharacterized protein</fullName>
    </submittedName>
</protein>
<keyword evidence="3" id="KW-1185">Reference proteome</keyword>
<proteinExistence type="predicted"/>
<evidence type="ECO:0000256" key="1">
    <source>
        <dbReference type="SAM" id="Coils"/>
    </source>
</evidence>
<comment type="caution">
    <text evidence="2">The sequence shown here is derived from an EMBL/GenBank/DDBJ whole genome shotgun (WGS) entry which is preliminary data.</text>
</comment>
<sequence length="93" mass="10242">MDMEAAQKLISQLEETVGRLQSELAEERQDHAQLEARANDMISRSTIRTWLDREAGRLATVLAGVDGAVQQLAEYRGNAAQCAGSVAHQMCDR</sequence>
<dbReference type="AlphaFoldDB" id="A0A8S1IN94"/>
<keyword evidence="1" id="KW-0175">Coiled coil</keyword>
<feature type="coiled-coil region" evidence="1">
    <location>
        <begin position="3"/>
        <end position="44"/>
    </location>
</feature>
<organism evidence="2 3">
    <name type="scientific">Ostreobium quekettii</name>
    <dbReference type="NCBI Taxonomy" id="121088"/>
    <lineage>
        <taxon>Eukaryota</taxon>
        <taxon>Viridiplantae</taxon>
        <taxon>Chlorophyta</taxon>
        <taxon>core chlorophytes</taxon>
        <taxon>Ulvophyceae</taxon>
        <taxon>TCBD clade</taxon>
        <taxon>Bryopsidales</taxon>
        <taxon>Ostreobineae</taxon>
        <taxon>Ostreobiaceae</taxon>
        <taxon>Ostreobium</taxon>
    </lineage>
</organism>